<sequence>MPSVVVHPIPEVDDQQDKDIAAAYERLKSLGAVVKEVKLTSLDGLNVDGMSQIQRVMDSQFRKAIDSYLSKLQDSKVHNLDELMQFMRDNAEQEMPPISPNMKRLESAATFSLSDEGYQEALADMRDFGRRRLVDKCLEEYKVDVILGPGDSRIHELYATAGYPMTVMPLSYATFNGRPIGVCAIAQANREDLLVQLMSAWEKSFNTKRQLPTWIGGDPKLGPKSGM</sequence>
<gene>
    <name evidence="1" type="ORF">O1611_g1476</name>
</gene>
<dbReference type="Proteomes" id="UP001153332">
    <property type="component" value="Unassembled WGS sequence"/>
</dbReference>
<evidence type="ECO:0000313" key="1">
    <source>
        <dbReference type="EMBL" id="KAJ8132154.1"/>
    </source>
</evidence>
<reference evidence="1" key="1">
    <citation type="submission" date="2022-12" db="EMBL/GenBank/DDBJ databases">
        <title>Genome Sequence of Lasiodiplodia mahajangana.</title>
        <authorList>
            <person name="Buettner E."/>
        </authorList>
    </citation>
    <scope>NUCLEOTIDE SEQUENCE</scope>
    <source>
        <strain evidence="1">VT137</strain>
    </source>
</reference>
<evidence type="ECO:0000313" key="2">
    <source>
        <dbReference type="Proteomes" id="UP001153332"/>
    </source>
</evidence>
<comment type="caution">
    <text evidence="1">The sequence shown here is derived from an EMBL/GenBank/DDBJ whole genome shotgun (WGS) entry which is preliminary data.</text>
</comment>
<proteinExistence type="predicted"/>
<accession>A0ACC2JXJ5</accession>
<organism evidence="1 2">
    <name type="scientific">Lasiodiplodia mahajangana</name>
    <dbReference type="NCBI Taxonomy" id="1108764"/>
    <lineage>
        <taxon>Eukaryota</taxon>
        <taxon>Fungi</taxon>
        <taxon>Dikarya</taxon>
        <taxon>Ascomycota</taxon>
        <taxon>Pezizomycotina</taxon>
        <taxon>Dothideomycetes</taxon>
        <taxon>Dothideomycetes incertae sedis</taxon>
        <taxon>Botryosphaeriales</taxon>
        <taxon>Botryosphaeriaceae</taxon>
        <taxon>Lasiodiplodia</taxon>
    </lineage>
</organism>
<protein>
    <submittedName>
        <fullName evidence="1">Uncharacterized protein</fullName>
    </submittedName>
</protein>
<name>A0ACC2JXJ5_9PEZI</name>
<dbReference type="EMBL" id="JAPUUL010000172">
    <property type="protein sequence ID" value="KAJ8132154.1"/>
    <property type="molecule type" value="Genomic_DNA"/>
</dbReference>
<keyword evidence="2" id="KW-1185">Reference proteome</keyword>